<organism evidence="2 3">
    <name type="scientific">Jaapia argillacea MUCL 33604</name>
    <dbReference type="NCBI Taxonomy" id="933084"/>
    <lineage>
        <taxon>Eukaryota</taxon>
        <taxon>Fungi</taxon>
        <taxon>Dikarya</taxon>
        <taxon>Basidiomycota</taxon>
        <taxon>Agaricomycotina</taxon>
        <taxon>Agaricomycetes</taxon>
        <taxon>Agaricomycetidae</taxon>
        <taxon>Jaapiales</taxon>
        <taxon>Jaapiaceae</taxon>
        <taxon>Jaapia</taxon>
    </lineage>
</organism>
<dbReference type="InParanoid" id="A0A067Q6C9"/>
<accession>A0A067Q6C9</accession>
<reference evidence="3" key="1">
    <citation type="journal article" date="2014" name="Proc. Natl. Acad. Sci. U.S.A.">
        <title>Extensive sampling of basidiomycete genomes demonstrates inadequacy of the white-rot/brown-rot paradigm for wood decay fungi.</title>
        <authorList>
            <person name="Riley R."/>
            <person name="Salamov A.A."/>
            <person name="Brown D.W."/>
            <person name="Nagy L.G."/>
            <person name="Floudas D."/>
            <person name="Held B.W."/>
            <person name="Levasseur A."/>
            <person name="Lombard V."/>
            <person name="Morin E."/>
            <person name="Otillar R."/>
            <person name="Lindquist E.A."/>
            <person name="Sun H."/>
            <person name="LaButti K.M."/>
            <person name="Schmutz J."/>
            <person name="Jabbour D."/>
            <person name="Luo H."/>
            <person name="Baker S.E."/>
            <person name="Pisabarro A.G."/>
            <person name="Walton J.D."/>
            <person name="Blanchette R.A."/>
            <person name="Henrissat B."/>
            <person name="Martin F."/>
            <person name="Cullen D."/>
            <person name="Hibbett D.S."/>
            <person name="Grigoriev I.V."/>
        </authorList>
    </citation>
    <scope>NUCLEOTIDE SEQUENCE [LARGE SCALE GENOMIC DNA]</scope>
    <source>
        <strain evidence="3">MUCL 33604</strain>
    </source>
</reference>
<evidence type="ECO:0000313" key="2">
    <source>
        <dbReference type="EMBL" id="KDQ58166.1"/>
    </source>
</evidence>
<evidence type="ECO:0000313" key="3">
    <source>
        <dbReference type="Proteomes" id="UP000027265"/>
    </source>
</evidence>
<dbReference type="HOGENOM" id="CLU_1434628_0_0_1"/>
<gene>
    <name evidence="2" type="ORF">JAAARDRAFT_57912</name>
</gene>
<protein>
    <submittedName>
        <fullName evidence="2">Uncharacterized protein</fullName>
    </submittedName>
</protein>
<evidence type="ECO:0000256" key="1">
    <source>
        <dbReference type="SAM" id="MobiDB-lite"/>
    </source>
</evidence>
<sequence>MTLNIRRYFSTILMHQACRAGRMCPVTEWRHCDALSPSLFTVLQVSLPALPNHLSLAMQAILNYIWVLLFNRLPPHTTERIRQEEEQKSSRIKEQVSKLRKLNSVLLLVVDYLEKRNPSTSTLLTAKRKRENDEHNSDDYVRRTRAKRVEKAPFITGIMRFSRRSTDPKARRPSRPPTRPRVRLVRTNT</sequence>
<keyword evidence="3" id="KW-1185">Reference proteome</keyword>
<dbReference type="Proteomes" id="UP000027265">
    <property type="component" value="Unassembled WGS sequence"/>
</dbReference>
<name>A0A067Q6C9_9AGAM</name>
<feature type="compositionally biased region" description="Basic residues" evidence="1">
    <location>
        <begin position="171"/>
        <end position="189"/>
    </location>
</feature>
<feature type="region of interest" description="Disordered" evidence="1">
    <location>
        <begin position="163"/>
        <end position="189"/>
    </location>
</feature>
<dbReference type="AlphaFoldDB" id="A0A067Q6C9"/>
<dbReference type="EMBL" id="KL197718">
    <property type="protein sequence ID" value="KDQ58166.1"/>
    <property type="molecule type" value="Genomic_DNA"/>
</dbReference>
<proteinExistence type="predicted"/>